<dbReference type="InterPro" id="IPR036345">
    <property type="entry name" value="ExoRNase_PH_dom2_sf"/>
</dbReference>
<evidence type="ECO:0000313" key="13">
    <source>
        <dbReference type="EMBL" id="KAB0798873.1"/>
    </source>
</evidence>
<evidence type="ECO:0000256" key="9">
    <source>
        <dbReference type="ARBA" id="ARBA00030617"/>
    </source>
</evidence>
<dbReference type="GO" id="GO:0071028">
    <property type="term" value="P:nuclear mRNA surveillance"/>
    <property type="evidence" value="ECO:0007669"/>
    <property type="project" value="TreeGrafter"/>
</dbReference>
<dbReference type="InterPro" id="IPR020568">
    <property type="entry name" value="Ribosomal_Su5_D2-typ_SF"/>
</dbReference>
<dbReference type="SUPFAM" id="SSF54211">
    <property type="entry name" value="Ribosomal protein S5 domain 2-like"/>
    <property type="match status" value="1"/>
</dbReference>
<gene>
    <name evidence="13" type="ORF">PPYR_06753</name>
</gene>
<dbReference type="GO" id="GO:0035925">
    <property type="term" value="F:mRNA 3'-UTR AU-rich region binding"/>
    <property type="evidence" value="ECO:0007669"/>
    <property type="project" value="TreeGrafter"/>
</dbReference>
<dbReference type="GO" id="GO:0071038">
    <property type="term" value="P:TRAMP-dependent tRNA surveillance pathway"/>
    <property type="evidence" value="ECO:0007669"/>
    <property type="project" value="TreeGrafter"/>
</dbReference>
<reference evidence="13 14" key="2">
    <citation type="journal article" date="2018" name="Elife">
        <title>Firefly genomes illuminate parallel origins of bioluminescence in beetles.</title>
        <authorList>
            <person name="Fallon T.R."/>
            <person name="Lower S.E."/>
            <person name="Chang C.H."/>
            <person name="Bessho-Uehara M."/>
            <person name="Martin G.J."/>
            <person name="Bewick A.J."/>
            <person name="Behringer M."/>
            <person name="Debat H.J."/>
            <person name="Wong I."/>
            <person name="Day J.C."/>
            <person name="Suvorov A."/>
            <person name="Silva C.J."/>
            <person name="Stanger-Hall K.F."/>
            <person name="Hall D.W."/>
            <person name="Schmitz R.J."/>
            <person name="Nelson D.R."/>
            <person name="Lewis S.M."/>
            <person name="Shigenobu S."/>
            <person name="Bybee S.M."/>
            <person name="Larracuente A.M."/>
            <person name="Oba Y."/>
            <person name="Weng J.K."/>
        </authorList>
    </citation>
    <scope>NUCLEOTIDE SEQUENCE [LARGE SCALE GENOMIC DNA]</scope>
    <source>
        <strain evidence="13">1611_PpyrPB1</strain>
        <tissue evidence="13">Whole body</tissue>
    </source>
</reference>
<dbReference type="CDD" id="cd11369">
    <property type="entry name" value="RNase_PH_RRP43"/>
    <property type="match status" value="1"/>
</dbReference>
<evidence type="ECO:0000256" key="7">
    <source>
        <dbReference type="ARBA" id="ARBA00022884"/>
    </source>
</evidence>
<feature type="domain" description="Exoribonuclease phosphorolytic" evidence="10">
    <location>
        <begin position="32"/>
        <end position="166"/>
    </location>
</feature>
<dbReference type="OrthoDB" id="45882at2759"/>
<protein>
    <recommendedName>
        <fullName evidence="9">Ribosomal RNA-processing protein 43</fullName>
    </recommendedName>
</protein>
<dbReference type="SUPFAM" id="SSF55666">
    <property type="entry name" value="Ribonuclease PH domain 2-like"/>
    <property type="match status" value="1"/>
</dbReference>
<dbReference type="Proteomes" id="UP000327044">
    <property type="component" value="Unassembled WGS sequence"/>
</dbReference>
<dbReference type="Gene3D" id="3.30.230.70">
    <property type="entry name" value="GHMP Kinase, N-terminal domain"/>
    <property type="match status" value="1"/>
</dbReference>
<dbReference type="Pfam" id="PF01138">
    <property type="entry name" value="RNase_PH"/>
    <property type="match status" value="1"/>
</dbReference>
<keyword evidence="14" id="KW-1185">Reference proteome</keyword>
<dbReference type="GO" id="GO:0000177">
    <property type="term" value="C:cytoplasmic exosome (RNase complex)"/>
    <property type="evidence" value="ECO:0007669"/>
    <property type="project" value="TreeGrafter"/>
</dbReference>
<keyword evidence="4" id="KW-0963">Cytoplasm</keyword>
<dbReference type="GO" id="GO:0016075">
    <property type="term" value="P:rRNA catabolic process"/>
    <property type="evidence" value="ECO:0007669"/>
    <property type="project" value="TreeGrafter"/>
</dbReference>
<dbReference type="AlphaFoldDB" id="A0A1Y1NDX8"/>
<dbReference type="GO" id="GO:0000176">
    <property type="term" value="C:nuclear exosome (RNase complex)"/>
    <property type="evidence" value="ECO:0007669"/>
    <property type="project" value="TreeGrafter"/>
</dbReference>
<reference evidence="12" key="1">
    <citation type="journal article" date="2016" name="Sci. Rep.">
        <title>Molecular characterization of firefly nuptial gifts: a multi-omics approach sheds light on postcopulatory sexual selection.</title>
        <authorList>
            <person name="Al-Wathiqui N."/>
            <person name="Fallon T.R."/>
            <person name="South A."/>
            <person name="Weng J.K."/>
            <person name="Lewis S.M."/>
        </authorList>
    </citation>
    <scope>NUCLEOTIDE SEQUENCE</scope>
</reference>
<keyword evidence="8" id="KW-0539">Nucleus</keyword>
<keyword evidence="7" id="KW-0694">RNA-binding</keyword>
<proteinExistence type="inferred from homology"/>
<evidence type="ECO:0000259" key="11">
    <source>
        <dbReference type="Pfam" id="PF03725"/>
    </source>
</evidence>
<dbReference type="InParanoid" id="A0A1Y1NDX8"/>
<reference evidence="13" key="3">
    <citation type="submission" date="2019-08" db="EMBL/GenBank/DDBJ databases">
        <authorList>
            <consortium name="Photinus pyralis genome working group"/>
            <person name="Fallon T.R."/>
            <person name="Sander Lower S.E."/>
            <person name="Weng J.-K."/>
        </authorList>
    </citation>
    <scope>NUCLEOTIDE SEQUENCE</scope>
    <source>
        <strain evidence="13">1611_PpyrPB1</strain>
        <tissue evidence="13">Whole body</tissue>
    </source>
</reference>
<dbReference type="Pfam" id="PF03725">
    <property type="entry name" value="RNase_PH_C"/>
    <property type="match status" value="1"/>
</dbReference>
<name>A0A1Y1NDX8_PHOPY</name>
<evidence type="ECO:0000313" key="14">
    <source>
        <dbReference type="Proteomes" id="UP000327044"/>
    </source>
</evidence>
<comment type="subcellular location">
    <subcellularLocation>
        <location evidence="1">Cytoplasm</location>
    </subcellularLocation>
    <subcellularLocation>
        <location evidence="2">Nucleus</location>
        <location evidence="2">Nucleolus</location>
    </subcellularLocation>
</comment>
<dbReference type="EMBL" id="VVIM01000005">
    <property type="protein sequence ID" value="KAB0798873.1"/>
    <property type="molecule type" value="Genomic_DNA"/>
</dbReference>
<evidence type="ECO:0000256" key="1">
    <source>
        <dbReference type="ARBA" id="ARBA00004496"/>
    </source>
</evidence>
<evidence type="ECO:0000256" key="2">
    <source>
        <dbReference type="ARBA" id="ARBA00004604"/>
    </source>
</evidence>
<dbReference type="EMBL" id="GEZM01005767">
    <property type="protein sequence ID" value="JAV95929.1"/>
    <property type="molecule type" value="Transcribed_RNA"/>
</dbReference>
<evidence type="ECO:0000256" key="6">
    <source>
        <dbReference type="ARBA" id="ARBA00022835"/>
    </source>
</evidence>
<evidence type="ECO:0000313" key="12">
    <source>
        <dbReference type="EMBL" id="JAV95929.1"/>
    </source>
</evidence>
<evidence type="ECO:0000256" key="4">
    <source>
        <dbReference type="ARBA" id="ARBA00022490"/>
    </source>
</evidence>
<dbReference type="GO" id="GO:0034476">
    <property type="term" value="P:U5 snRNA 3'-end processing"/>
    <property type="evidence" value="ECO:0007669"/>
    <property type="project" value="TreeGrafter"/>
</dbReference>
<evidence type="ECO:0000259" key="10">
    <source>
        <dbReference type="Pfam" id="PF01138"/>
    </source>
</evidence>
<dbReference type="InterPro" id="IPR027408">
    <property type="entry name" value="PNPase/RNase_PH_dom_sf"/>
</dbReference>
<accession>A0A1Y1NDX8</accession>
<evidence type="ECO:0000256" key="8">
    <source>
        <dbReference type="ARBA" id="ARBA00023242"/>
    </source>
</evidence>
<dbReference type="InterPro" id="IPR015847">
    <property type="entry name" value="ExoRNase_PH_dom2"/>
</dbReference>
<dbReference type="InterPro" id="IPR050590">
    <property type="entry name" value="Exosome_comp_Rrp42_subfam"/>
</dbReference>
<evidence type="ECO:0000256" key="5">
    <source>
        <dbReference type="ARBA" id="ARBA00022552"/>
    </source>
</evidence>
<dbReference type="GO" id="GO:0034475">
    <property type="term" value="P:U4 snRNA 3'-end processing"/>
    <property type="evidence" value="ECO:0007669"/>
    <property type="project" value="TreeGrafter"/>
</dbReference>
<dbReference type="InterPro" id="IPR033196">
    <property type="entry name" value="Rrp43"/>
</dbReference>
<dbReference type="InterPro" id="IPR001247">
    <property type="entry name" value="ExoRNase_PH_dom1"/>
</dbReference>
<dbReference type="GO" id="GO:0071035">
    <property type="term" value="P:nuclear polyadenylation-dependent rRNA catabolic process"/>
    <property type="evidence" value="ECO:0007669"/>
    <property type="project" value="TreeGrafter"/>
</dbReference>
<dbReference type="PANTHER" id="PTHR11097:SF9">
    <property type="entry name" value="EXOSOME COMPLEX COMPONENT RRP43"/>
    <property type="match status" value="1"/>
</dbReference>
<comment type="similarity">
    <text evidence="3">Belongs to the RNase PH family.</text>
</comment>
<dbReference type="GO" id="GO:0005730">
    <property type="term" value="C:nucleolus"/>
    <property type="evidence" value="ECO:0007669"/>
    <property type="project" value="UniProtKB-SubCell"/>
</dbReference>
<dbReference type="GO" id="GO:0000467">
    <property type="term" value="P:exonucleolytic trimming to generate mature 3'-end of 5.8S rRNA from tricistronic rRNA transcript (SSU-rRNA, 5.8S rRNA, LSU-rRNA)"/>
    <property type="evidence" value="ECO:0007669"/>
    <property type="project" value="TreeGrafter"/>
</dbReference>
<keyword evidence="6" id="KW-0271">Exosome</keyword>
<keyword evidence="5" id="KW-0698">rRNA processing</keyword>
<dbReference type="GO" id="GO:0034473">
    <property type="term" value="P:U1 snRNA 3'-end processing"/>
    <property type="evidence" value="ECO:0007669"/>
    <property type="project" value="TreeGrafter"/>
</dbReference>
<feature type="domain" description="Exoribonuclease phosphorolytic" evidence="11">
    <location>
        <begin position="192"/>
        <end position="251"/>
    </location>
</feature>
<dbReference type="PANTHER" id="PTHR11097">
    <property type="entry name" value="EXOSOME COMPLEX EXONUCLEASE RIBOSOMAL RNA PROCESSING PROTEIN"/>
    <property type="match status" value="1"/>
</dbReference>
<organism evidence="12">
    <name type="scientific">Photinus pyralis</name>
    <name type="common">Common eastern firefly</name>
    <name type="synonym">Lampyris pyralis</name>
    <dbReference type="NCBI Taxonomy" id="7054"/>
    <lineage>
        <taxon>Eukaryota</taxon>
        <taxon>Metazoa</taxon>
        <taxon>Ecdysozoa</taxon>
        <taxon>Arthropoda</taxon>
        <taxon>Hexapoda</taxon>
        <taxon>Insecta</taxon>
        <taxon>Pterygota</taxon>
        <taxon>Neoptera</taxon>
        <taxon>Endopterygota</taxon>
        <taxon>Coleoptera</taxon>
        <taxon>Polyphaga</taxon>
        <taxon>Elateriformia</taxon>
        <taxon>Elateroidea</taxon>
        <taxon>Lampyridae</taxon>
        <taxon>Lampyrinae</taxon>
        <taxon>Photinus</taxon>
    </lineage>
</organism>
<dbReference type="FunFam" id="3.30.230.70:FF:000017">
    <property type="entry name" value="Exosome complex component Rrp42"/>
    <property type="match status" value="1"/>
</dbReference>
<evidence type="ECO:0000256" key="3">
    <source>
        <dbReference type="ARBA" id="ARBA00006678"/>
    </source>
</evidence>
<sequence>MAKQFKSLHPTKFYRDYLNQDIRPDGRLVSKFRPVIINIGSIATADGSALVRIGKTTVICGIKAELCPPKPEKPNEGFLICNVELPPLCSSKFRPGPPSDLAQITTRFVADLILNSGCINLKDLCIVKEKLVWCLYADIICLDHDGCIIDACLLVLLTALKTVRLPVVQYDAAIDKKTIDASVKKCLNIYNTPVSTTYAMFEDKIITDPTTEEEEISSGLLTVVVKDKELCSIHKPGGSPLSEEKLYECINETVNHADLLITLINTAVSECNDDNKNC</sequence>